<dbReference type="EMBL" id="JACSPQ010000006">
    <property type="protein sequence ID" value="MBD8002156.1"/>
    <property type="molecule type" value="Genomic_DNA"/>
</dbReference>
<dbReference type="Gene3D" id="3.40.50.880">
    <property type="match status" value="1"/>
</dbReference>
<dbReference type="PANTHER" id="PTHR36848">
    <property type="entry name" value="DNA-BINDING PROTEIN (PUTATIVE SECRETED PROTEIN)-RELATED"/>
    <property type="match status" value="1"/>
</dbReference>
<evidence type="ECO:0008006" key="3">
    <source>
        <dbReference type="Google" id="ProtNLM"/>
    </source>
</evidence>
<keyword evidence="2" id="KW-1185">Reference proteome</keyword>
<sequence length="922" mass="105175">MPEKSNINIESKNLYEVFQNPESKYRPFVRWWWNGLRLNEKEILHELDVMKQMGIGGVEINSIRFPDEADTLGYKVMPYLSDEWVNMVKVAAKGCKDRGMVCDMIAGSGWPFGGEFLPEKHQLQMLTVETMKIDGGTQGVKVSVKKSEVLDRVDPPIMSKNRDSKKELMYIRLMPEKVDTFTPGTSFDYLADKSDFEINVPAGKYVLYFFVKMVGYMSVIEGAPGACGPVLNHFDKNAVIAYLNRLSSALPYKSPELKNAIRAAFVDSFELEGANWSDSLLKEWETYYGYSLLPYLPYVIRKVGSMGEPLPDDYGCNFSEKVKKEVIERVRNDFEHFQIKLFQENFIDTFNKWCHDNGIQSRVQAYGRALHPIESSMYIDIPECETWFRDGLGTEYPDKEIYLGHAHSMINKFVASGSLLAGNGIVSCEEITNTGEIFQSTLEEIKIAGDMSNISGVNHSILHGFNYSPVEAPFPGWIKFGEYFSEKNTMYPYYRLWTDYKARLSAVLQNSIPQADIAILPPLEDMWSELGQQREPYPVHVYPDYAHDLWQNLHQNGNGCDYVSENIIKQSKIKGGKLSFGPRSYKTLILMEVKSLSPETAGVIERFVASGGRVICIGCTPWQSIGMNDFEARSRKVNDVISRIQVKYPQRFIKIASPRGSLTEWYRQVQDSLSITPYVKIDNPSKWVFGNYYKSGDKDIFFITNFSRVSSHHTMVKFPESTEGKNAWIWLPETGERYRLSDGGRQMDIMLRPSESKLIVFDSDAVGDWYTPMPCRPDNAVELTGKWKVEANHFDGSRKEFYMDTLTDFNSLPFPWLKTFAGELSYTLNKEFANPDSYSVIDLGSVRGVSEVYVNGEKLGTGWYGDHRFRLKGKMKKGNNIITIKVITPLGNYANSLKTNKTAKRYAHSMKSLGLEHGVFVY</sequence>
<gene>
    <name evidence="1" type="ORF">H9626_08000</name>
</gene>
<comment type="caution">
    <text evidence="1">The sequence shown here is derived from an EMBL/GenBank/DDBJ whole genome shotgun (WGS) entry which is preliminary data.</text>
</comment>
<dbReference type="Proteomes" id="UP000616346">
    <property type="component" value="Unassembled WGS sequence"/>
</dbReference>
<organism evidence="1 2">
    <name type="scientific">Phocaeicola faecium</name>
    <dbReference type="NCBI Taxonomy" id="2762213"/>
    <lineage>
        <taxon>Bacteria</taxon>
        <taxon>Pseudomonadati</taxon>
        <taxon>Bacteroidota</taxon>
        <taxon>Bacteroidia</taxon>
        <taxon>Bacteroidales</taxon>
        <taxon>Bacteroidaceae</taxon>
        <taxon>Phocaeicola</taxon>
    </lineage>
</organism>
<dbReference type="InterPro" id="IPR053161">
    <property type="entry name" value="Ulvan_degrading_GH"/>
</dbReference>
<dbReference type="InterPro" id="IPR029062">
    <property type="entry name" value="Class_I_gatase-like"/>
</dbReference>
<dbReference type="SUPFAM" id="SSF49785">
    <property type="entry name" value="Galactose-binding domain-like"/>
    <property type="match status" value="1"/>
</dbReference>
<dbReference type="Pfam" id="PF17132">
    <property type="entry name" value="Glyco_hydro_106"/>
    <property type="match status" value="2"/>
</dbReference>
<name>A0ABR8VBZ7_9BACT</name>
<dbReference type="Gene3D" id="2.60.120.260">
    <property type="entry name" value="Galactose-binding domain-like"/>
    <property type="match status" value="1"/>
</dbReference>
<evidence type="ECO:0000313" key="2">
    <source>
        <dbReference type="Proteomes" id="UP000616346"/>
    </source>
</evidence>
<protein>
    <recommendedName>
        <fullName evidence="3">Glycoside hydrolase family 2</fullName>
    </recommendedName>
</protein>
<dbReference type="PANTHER" id="PTHR36848:SF2">
    <property type="entry name" value="SECRETED PROTEIN"/>
    <property type="match status" value="1"/>
</dbReference>
<dbReference type="InterPro" id="IPR008979">
    <property type="entry name" value="Galactose-bd-like_sf"/>
</dbReference>
<accession>A0ABR8VBZ7</accession>
<proteinExistence type="predicted"/>
<evidence type="ECO:0000313" key="1">
    <source>
        <dbReference type="EMBL" id="MBD8002156.1"/>
    </source>
</evidence>
<reference evidence="1 2" key="1">
    <citation type="submission" date="2020-08" db="EMBL/GenBank/DDBJ databases">
        <title>A Genomic Blueprint of the Chicken Gut Microbiome.</title>
        <authorList>
            <person name="Gilroy R."/>
            <person name="Ravi A."/>
            <person name="Getino M."/>
            <person name="Pursley I."/>
            <person name="Horton D.L."/>
            <person name="Alikhan N.-F."/>
            <person name="Baker D."/>
            <person name="Gharbi K."/>
            <person name="Hall N."/>
            <person name="Watson M."/>
            <person name="Adriaenssens E.M."/>
            <person name="Foster-Nyarko E."/>
            <person name="Jarju S."/>
            <person name="Secka A."/>
            <person name="Antonio M."/>
            <person name="Oren A."/>
            <person name="Chaudhuri R."/>
            <person name="La Ragione R.M."/>
            <person name="Hildebrand F."/>
            <person name="Pallen M.J."/>
        </authorList>
    </citation>
    <scope>NUCLEOTIDE SEQUENCE [LARGE SCALE GENOMIC DNA]</scope>
    <source>
        <strain evidence="1 2">Sa1YUN3</strain>
    </source>
</reference>